<reference evidence="1 2" key="1">
    <citation type="journal article" date="2022" name="Hortic Res">
        <title>A haplotype resolved chromosomal level avocado genome allows analysis of novel avocado genes.</title>
        <authorList>
            <person name="Nath O."/>
            <person name="Fletcher S.J."/>
            <person name="Hayward A."/>
            <person name="Shaw L.M."/>
            <person name="Masouleh A.K."/>
            <person name="Furtado A."/>
            <person name="Henry R.J."/>
            <person name="Mitter N."/>
        </authorList>
    </citation>
    <scope>NUCLEOTIDE SEQUENCE [LARGE SCALE GENOMIC DNA]</scope>
    <source>
        <strain evidence="2">cv. Hass</strain>
    </source>
</reference>
<organism evidence="1 2">
    <name type="scientific">Persea americana</name>
    <name type="common">Avocado</name>
    <dbReference type="NCBI Taxonomy" id="3435"/>
    <lineage>
        <taxon>Eukaryota</taxon>
        <taxon>Viridiplantae</taxon>
        <taxon>Streptophyta</taxon>
        <taxon>Embryophyta</taxon>
        <taxon>Tracheophyta</taxon>
        <taxon>Spermatophyta</taxon>
        <taxon>Magnoliopsida</taxon>
        <taxon>Magnoliidae</taxon>
        <taxon>Laurales</taxon>
        <taxon>Lauraceae</taxon>
        <taxon>Persea</taxon>
    </lineage>
</organism>
<comment type="caution">
    <text evidence="1">The sequence shown here is derived from an EMBL/GenBank/DDBJ whole genome shotgun (WGS) entry which is preliminary data.</text>
</comment>
<dbReference type="EMBL" id="CM056814">
    <property type="protein sequence ID" value="KAJ8627453.1"/>
    <property type="molecule type" value="Genomic_DNA"/>
</dbReference>
<evidence type="ECO:0000313" key="2">
    <source>
        <dbReference type="Proteomes" id="UP001234297"/>
    </source>
</evidence>
<name>A0ACC2L249_PERAE</name>
<gene>
    <name evidence="1" type="ORF">MRB53_020760</name>
</gene>
<accession>A0ACC2L249</accession>
<sequence>MFSRIGLYCVVINGLDKGKPTRGSSLQIREIGSDLGLATLIGFVQKSEVAKKVLGLGSSLSRIRIRGLRLGSWIKGLGCCAERRSVSGHYQIKREGFVIPDCRPELKQRAAGFTEDKIGEERVTVSPAIVNRPEDRSATGPTSTPELSSLPLRVAGEGGPTHQRPLPLHLTSPEKKISSGYRNRNEEDGDLG</sequence>
<proteinExistence type="predicted"/>
<dbReference type="Proteomes" id="UP001234297">
    <property type="component" value="Chromosome 6"/>
</dbReference>
<keyword evidence="2" id="KW-1185">Reference proteome</keyword>
<evidence type="ECO:0000313" key="1">
    <source>
        <dbReference type="EMBL" id="KAJ8627453.1"/>
    </source>
</evidence>
<protein>
    <submittedName>
        <fullName evidence="1">Uncharacterized protein</fullName>
    </submittedName>
</protein>